<reference evidence="2 3" key="1">
    <citation type="journal article" date="2020" name="J. Nat. Prod.">
        <title>Genomics-Metabolomics Profiling Disclosed Marine Vibrio spartinae 3.6 as a Producer of a New Branched Side Chain Prodigiosin.</title>
        <authorList>
            <person name="Vitale G.A."/>
            <person name="Sciarretta M."/>
            <person name="Palma Esposito F."/>
            <person name="January G.G."/>
            <person name="Giaccio M."/>
            <person name="Bunk B."/>
            <person name="Sproer C."/>
            <person name="Bajerski F."/>
            <person name="Power D."/>
            <person name="Festa C."/>
            <person name="Monti M.C."/>
            <person name="D'Auria M.V."/>
            <person name="de Pascale D."/>
        </authorList>
    </citation>
    <scope>NUCLEOTIDE SEQUENCE [LARGE SCALE GENOMIC DNA]</scope>
    <source>
        <strain evidence="2 3">3.6</strain>
    </source>
</reference>
<dbReference type="InterPro" id="IPR038732">
    <property type="entry name" value="HpyO/CreE_NAD-binding"/>
</dbReference>
<sequence length="640" mass="71092">MTIIAIVGAGAFGTYAMERLATLTWHEELDASALDIMLFERTNRFGDGEVYDVHQPKTNNLNTSAGELALGADDTVVEAKSLLLPEWNTSFYDWCRRKYEETGNPLYDIEESDAPPRAVYGEALKEALSHYINLIRNKGATVTKIPAEVIAIKPSKDRSFIITAELDYQDLLFHVDEILLVTGHARRSDTADNGQNYIANPYPVSHSCARIIVPPASHVGIRGMGLSSIDLILTLTEGRGGQFEPDDNSPRRTALKYLPSGDEPAKIVTTSRCGLFTRARSWLGAGNARLRTHPWYFTRKAIDRLRHTAYLNGSQGKIDANHWLMPLIVLEMAALFHAVTAGDVTKCPFAEGGNISKLYKDLLNGVPVEIQRIADQANFEAGSEILFRPEEFFDPLPYPSKKILDPTSALIKFIEFDNTQALLGATLSPYKAAAEGVWRDLRSIFSYAVDRGGLTPESHRDFVERLYRYHNHLSNGASLSAMEKILALLHAGMLDVSVSRNPVWAYDDKHNQWLATGPNETMRRVDTLIEANIPSIGQGDFESRLYQQMFRCKVLQRFENALGSESYIPGGVATDDKFHPCGAANPWRESMTVLGAQLDGAIFFQPSAAKVNCNDANLNKIAAWANGISVRTRFKEEFAS</sequence>
<dbReference type="PANTHER" id="PTHR40254">
    <property type="entry name" value="BLR0577 PROTEIN"/>
    <property type="match status" value="1"/>
</dbReference>
<protein>
    <recommendedName>
        <fullName evidence="1">FAD-dependent urate hydroxylase HpyO/Asp monooxygenase CreE-like FAD/NAD(P)-binding domain-containing protein</fullName>
    </recommendedName>
</protein>
<organism evidence="2 3">
    <name type="scientific">Vibrio spartinae</name>
    <dbReference type="NCBI Taxonomy" id="1918945"/>
    <lineage>
        <taxon>Bacteria</taxon>
        <taxon>Pseudomonadati</taxon>
        <taxon>Pseudomonadota</taxon>
        <taxon>Gammaproteobacteria</taxon>
        <taxon>Vibrionales</taxon>
        <taxon>Vibrionaceae</taxon>
        <taxon>Vibrio</taxon>
    </lineage>
</organism>
<dbReference type="PANTHER" id="PTHR40254:SF1">
    <property type="entry name" value="BLR0577 PROTEIN"/>
    <property type="match status" value="1"/>
</dbReference>
<gene>
    <name evidence="2" type="ORF">Vspart_03535</name>
</gene>
<dbReference type="Proteomes" id="UP000515264">
    <property type="component" value="Chromosome 2"/>
</dbReference>
<proteinExistence type="predicted"/>
<dbReference type="EMBL" id="CP046269">
    <property type="protein sequence ID" value="QMV16150.1"/>
    <property type="molecule type" value="Genomic_DNA"/>
</dbReference>
<dbReference type="InterPro" id="IPR052189">
    <property type="entry name" value="L-asp_N-monooxygenase_NS-form"/>
</dbReference>
<feature type="domain" description="FAD-dependent urate hydroxylase HpyO/Asp monooxygenase CreE-like FAD/NAD(P)-binding" evidence="1">
    <location>
        <begin position="5"/>
        <end position="184"/>
    </location>
</feature>
<dbReference type="Pfam" id="PF13454">
    <property type="entry name" value="NAD_binding_9"/>
    <property type="match status" value="1"/>
</dbReference>
<keyword evidence="3" id="KW-1185">Reference proteome</keyword>
<dbReference type="RefSeq" id="WP_182288932.1">
    <property type="nucleotide sequence ID" value="NZ_CP046269.1"/>
</dbReference>
<evidence type="ECO:0000259" key="1">
    <source>
        <dbReference type="Pfam" id="PF13454"/>
    </source>
</evidence>
<evidence type="ECO:0000313" key="2">
    <source>
        <dbReference type="EMBL" id="QMV16150.1"/>
    </source>
</evidence>
<accession>A0ABX6R488</accession>
<evidence type="ECO:0000313" key="3">
    <source>
        <dbReference type="Proteomes" id="UP000515264"/>
    </source>
</evidence>
<dbReference type="SUPFAM" id="SSF51971">
    <property type="entry name" value="Nucleotide-binding domain"/>
    <property type="match status" value="1"/>
</dbReference>
<name>A0ABX6R488_9VIBR</name>